<dbReference type="Gene3D" id="3.60.10.10">
    <property type="entry name" value="Endonuclease/exonuclease/phosphatase"/>
    <property type="match status" value="1"/>
</dbReference>
<dbReference type="Proteomes" id="UP000247702">
    <property type="component" value="Unassembled WGS sequence"/>
</dbReference>
<evidence type="ECO:0000313" key="3">
    <source>
        <dbReference type="Proteomes" id="UP000247702"/>
    </source>
</evidence>
<evidence type="ECO:0008006" key="4">
    <source>
        <dbReference type="Google" id="ProtNLM"/>
    </source>
</evidence>
<protein>
    <recommendedName>
        <fullName evidence="4">Endonuclease/exonuclease/phosphatase domain-containing protein</fullName>
    </recommendedName>
</protein>
<dbReference type="InterPro" id="IPR036691">
    <property type="entry name" value="Endo/exonu/phosph_ase_sf"/>
</dbReference>
<dbReference type="SUPFAM" id="SSF56219">
    <property type="entry name" value="DNase I-like"/>
    <property type="match status" value="1"/>
</dbReference>
<proteinExistence type="predicted"/>
<dbReference type="OrthoDB" id="2396335at2759"/>
<comment type="caution">
    <text evidence="1">The sequence shown here is derived from an EMBL/GenBank/DDBJ whole genome shotgun (WGS) entry which is preliminary data.</text>
</comment>
<keyword evidence="3" id="KW-1185">Reference proteome</keyword>
<name>A0A2Z6RZQ2_9GLOM</name>
<dbReference type="Proteomes" id="UP000615446">
    <property type="component" value="Unassembled WGS sequence"/>
</dbReference>
<reference evidence="1 3" key="1">
    <citation type="submission" date="2017-11" db="EMBL/GenBank/DDBJ databases">
        <title>The genome of Rhizophagus clarus HR1 reveals common genetic basis of auxotrophy among arbuscular mycorrhizal fungi.</title>
        <authorList>
            <person name="Kobayashi Y."/>
        </authorList>
    </citation>
    <scope>NUCLEOTIDE SEQUENCE [LARGE SCALE GENOMIC DNA]</scope>
    <source>
        <strain evidence="1 3">HR1</strain>
    </source>
</reference>
<organism evidence="1 3">
    <name type="scientific">Rhizophagus clarus</name>
    <dbReference type="NCBI Taxonomy" id="94130"/>
    <lineage>
        <taxon>Eukaryota</taxon>
        <taxon>Fungi</taxon>
        <taxon>Fungi incertae sedis</taxon>
        <taxon>Mucoromycota</taxon>
        <taxon>Glomeromycotina</taxon>
        <taxon>Glomeromycetes</taxon>
        <taxon>Glomerales</taxon>
        <taxon>Glomeraceae</taxon>
        <taxon>Rhizophagus</taxon>
    </lineage>
</organism>
<sequence>MYFCCLHPSTSDHILRDVTIDLLIQALSEAKKLGFYHAVCDDFNMHLYQFYPIYFNQPQIASKRIYRLFNFLLLNSYVDFTPVNFSNSLSTFYPADVISRIDYIWFCPLLKCFLLTSVIFDVRDLSLSDHNPIISYYDSSFLLSSIKLARACQLKRHSCRIFSFDSVTPSQ</sequence>
<accession>A0A2Z6RZQ2</accession>
<evidence type="ECO:0000313" key="2">
    <source>
        <dbReference type="EMBL" id="GET01220.1"/>
    </source>
</evidence>
<dbReference type="EMBL" id="BEXD01004231">
    <property type="protein sequence ID" value="GBC08588.1"/>
    <property type="molecule type" value="Genomic_DNA"/>
</dbReference>
<dbReference type="EMBL" id="BLAL01000297">
    <property type="protein sequence ID" value="GET01220.1"/>
    <property type="molecule type" value="Genomic_DNA"/>
</dbReference>
<evidence type="ECO:0000313" key="1">
    <source>
        <dbReference type="EMBL" id="GBC08588.1"/>
    </source>
</evidence>
<gene>
    <name evidence="2" type="ORF">RCL2_002764000</name>
    <name evidence="1" type="ORF">RclHR1_08240008</name>
</gene>
<reference evidence="2" key="2">
    <citation type="submission" date="2019-10" db="EMBL/GenBank/DDBJ databases">
        <title>Conservation and host-specific expression of non-tandemly repeated heterogenous ribosome RNA gene in arbuscular mycorrhizal fungi.</title>
        <authorList>
            <person name="Maeda T."/>
            <person name="Kobayashi Y."/>
            <person name="Nakagawa T."/>
            <person name="Ezawa T."/>
            <person name="Yamaguchi K."/>
            <person name="Bino T."/>
            <person name="Nishimoto Y."/>
            <person name="Shigenobu S."/>
            <person name="Kawaguchi M."/>
        </authorList>
    </citation>
    <scope>NUCLEOTIDE SEQUENCE</scope>
    <source>
        <strain evidence="2">HR1</strain>
    </source>
</reference>
<dbReference type="AlphaFoldDB" id="A0A2Z6RZQ2"/>